<dbReference type="AlphaFoldDB" id="A0A563W236"/>
<proteinExistence type="predicted"/>
<sequence length="57" mass="6229">MEMLERAFLSKSSLPGSPEIGISSSARRIFEGITWTPDLEKITTSSTVALFCSTSFN</sequence>
<evidence type="ECO:0000313" key="2">
    <source>
        <dbReference type="Proteomes" id="UP000320055"/>
    </source>
</evidence>
<keyword evidence="2" id="KW-1185">Reference proteome</keyword>
<organism evidence="1 2">
    <name type="scientific">Hyella patelloides LEGE 07179</name>
    <dbReference type="NCBI Taxonomy" id="945734"/>
    <lineage>
        <taxon>Bacteria</taxon>
        <taxon>Bacillati</taxon>
        <taxon>Cyanobacteriota</taxon>
        <taxon>Cyanophyceae</taxon>
        <taxon>Pleurocapsales</taxon>
        <taxon>Hyellaceae</taxon>
        <taxon>Hyella</taxon>
    </lineage>
</organism>
<protein>
    <submittedName>
        <fullName evidence="1">Uncharacterized protein</fullName>
    </submittedName>
</protein>
<accession>A0A563W236</accession>
<dbReference type="Proteomes" id="UP000320055">
    <property type="component" value="Unassembled WGS sequence"/>
</dbReference>
<reference evidence="1 2" key="1">
    <citation type="submission" date="2019-01" db="EMBL/GenBank/DDBJ databases">
        <authorList>
            <person name="Brito A."/>
        </authorList>
    </citation>
    <scope>NUCLEOTIDE SEQUENCE [LARGE SCALE GENOMIC DNA]</scope>
    <source>
        <strain evidence="1">1</strain>
    </source>
</reference>
<name>A0A563W236_9CYAN</name>
<dbReference type="EMBL" id="CAACVJ010000603">
    <property type="protein sequence ID" value="VEP17774.1"/>
    <property type="molecule type" value="Genomic_DNA"/>
</dbReference>
<gene>
    <name evidence="1" type="ORF">H1P_6410005</name>
</gene>
<evidence type="ECO:0000313" key="1">
    <source>
        <dbReference type="EMBL" id="VEP17774.1"/>
    </source>
</evidence>